<dbReference type="AlphaFoldDB" id="A0A3E0WWU3"/>
<dbReference type="RefSeq" id="WP_116301778.1">
    <property type="nucleotide sequence ID" value="NZ_NFZV01000006.1"/>
</dbReference>
<evidence type="ECO:0008006" key="4">
    <source>
        <dbReference type="Google" id="ProtNLM"/>
    </source>
</evidence>
<evidence type="ECO:0000256" key="1">
    <source>
        <dbReference type="SAM" id="Phobius"/>
    </source>
</evidence>
<accession>A0A3E0WWU3</accession>
<evidence type="ECO:0000313" key="3">
    <source>
        <dbReference type="Proteomes" id="UP000256763"/>
    </source>
</evidence>
<feature type="transmembrane region" description="Helical" evidence="1">
    <location>
        <begin position="102"/>
        <end position="120"/>
    </location>
</feature>
<dbReference type="EMBL" id="NFZW01000007">
    <property type="protein sequence ID" value="RFA37442.1"/>
    <property type="molecule type" value="Genomic_DNA"/>
</dbReference>
<dbReference type="OrthoDB" id="8912654at2"/>
<name>A0A3E0WWU3_9GAMM</name>
<comment type="caution">
    <text evidence="2">The sequence shown here is derived from an EMBL/GenBank/DDBJ whole genome shotgun (WGS) entry which is preliminary data.</text>
</comment>
<protein>
    <recommendedName>
        <fullName evidence="4">DUF1449 domain-containing protein</fullName>
    </recommendedName>
</protein>
<dbReference type="Proteomes" id="UP000256763">
    <property type="component" value="Unassembled WGS sequence"/>
</dbReference>
<evidence type="ECO:0000313" key="2">
    <source>
        <dbReference type="EMBL" id="RFA37442.1"/>
    </source>
</evidence>
<feature type="transmembrane region" description="Helical" evidence="1">
    <location>
        <begin position="56"/>
        <end position="82"/>
    </location>
</feature>
<keyword evidence="3" id="KW-1185">Reference proteome</keyword>
<keyword evidence="1" id="KW-1133">Transmembrane helix</keyword>
<sequence>MVEYFSLITSFPTAPFTLLLALCVLYWLCVMLGALDVELIPVDAIDGIEESLSSGLAGLLSAIAVRGVPMTIVLSFAVLWAWMLSALVHGNILLHLPDWLQFGLGVVTFFAALVGGLILGKLSSRPMKKLFVQGGAARTNRELVGQVCEIQSGQADEQWGEARFAEDGSVLILPVRTVDGQVLTRGQRALIIDYCPEQKIYLITAGE</sequence>
<reference evidence="3" key="1">
    <citation type="submission" date="2017-05" db="EMBL/GenBank/DDBJ databases">
        <authorList>
            <person name="Sharma S."/>
            <person name="Sidhu C."/>
            <person name="Pinnaka A.K."/>
        </authorList>
    </citation>
    <scope>NUCLEOTIDE SEQUENCE [LARGE SCALE GENOMIC DNA]</scope>
    <source>
        <strain evidence="3">AK93</strain>
    </source>
</reference>
<keyword evidence="1" id="KW-0812">Transmembrane</keyword>
<organism evidence="2 3">
    <name type="scientific">Alkalilimnicola ehrlichii</name>
    <dbReference type="NCBI Taxonomy" id="351052"/>
    <lineage>
        <taxon>Bacteria</taxon>
        <taxon>Pseudomonadati</taxon>
        <taxon>Pseudomonadota</taxon>
        <taxon>Gammaproteobacteria</taxon>
        <taxon>Chromatiales</taxon>
        <taxon>Ectothiorhodospiraceae</taxon>
        <taxon>Alkalilimnicola</taxon>
    </lineage>
</organism>
<gene>
    <name evidence="2" type="ORF">CAL65_09150</name>
</gene>
<keyword evidence="1" id="KW-0472">Membrane</keyword>
<feature type="transmembrane region" description="Helical" evidence="1">
    <location>
        <begin position="16"/>
        <end position="35"/>
    </location>
</feature>
<proteinExistence type="predicted"/>